<dbReference type="CDD" id="cd16442">
    <property type="entry name" value="BPL"/>
    <property type="match status" value="1"/>
</dbReference>
<dbReference type="SUPFAM" id="SSF55681">
    <property type="entry name" value="Class II aaRS and biotin synthetases"/>
    <property type="match status" value="1"/>
</dbReference>
<dbReference type="STRING" id="307486.GCA_000807215_01567"/>
<dbReference type="InterPro" id="IPR045864">
    <property type="entry name" value="aa-tRNA-synth_II/BPL/LPL"/>
</dbReference>
<dbReference type="Gene3D" id="3.30.930.10">
    <property type="entry name" value="Bira Bifunctional Protein, Domain 2"/>
    <property type="match status" value="1"/>
</dbReference>
<accession>A0A554X315</accession>
<keyword evidence="4" id="KW-1185">Reference proteome</keyword>
<dbReference type="NCBIfam" id="TIGR00121">
    <property type="entry name" value="birA_ligase"/>
    <property type="match status" value="1"/>
</dbReference>
<dbReference type="InterPro" id="IPR004408">
    <property type="entry name" value="Biotin_CoA_COase_ligase"/>
</dbReference>
<dbReference type="PANTHER" id="PTHR12835:SF5">
    <property type="entry name" value="BIOTIN--PROTEIN LIGASE"/>
    <property type="match status" value="1"/>
</dbReference>
<keyword evidence="1 3" id="KW-0436">Ligase</keyword>
<evidence type="ECO:0000313" key="4">
    <source>
        <dbReference type="Proteomes" id="UP000317763"/>
    </source>
</evidence>
<dbReference type="Gene3D" id="2.30.30.100">
    <property type="match status" value="1"/>
</dbReference>
<dbReference type="InterPro" id="IPR004143">
    <property type="entry name" value="BPL_LPL_catalytic"/>
</dbReference>
<proteinExistence type="predicted"/>
<gene>
    <name evidence="3" type="primary">birA</name>
    <name evidence="3" type="ORF">Ttaiw_02020</name>
</gene>
<feature type="domain" description="BPL/LPL catalytic" evidence="2">
    <location>
        <begin position="19"/>
        <end position="202"/>
    </location>
</feature>
<comment type="caution">
    <text evidence="3">The sequence shown here is derived from an EMBL/GenBank/DDBJ whole genome shotgun (WGS) entry which is preliminary data.</text>
</comment>
<name>A0A554X315_9BURK</name>
<dbReference type="RefSeq" id="WP_082007581.1">
    <property type="nucleotide sequence ID" value="NZ_CP083911.1"/>
</dbReference>
<dbReference type="PROSITE" id="PS51733">
    <property type="entry name" value="BPL_LPL_CATALYTIC"/>
    <property type="match status" value="1"/>
</dbReference>
<evidence type="ECO:0000256" key="1">
    <source>
        <dbReference type="ARBA" id="ARBA00022598"/>
    </source>
</evidence>
<protein>
    <submittedName>
        <fullName evidence="3">Bifunctional ligase/repressor BirA</fullName>
        <ecNumber evidence="3">6.3.4.15</ecNumber>
    </submittedName>
</protein>
<dbReference type="AlphaFoldDB" id="A0A554X315"/>
<dbReference type="Proteomes" id="UP000317763">
    <property type="component" value="Unassembled WGS sequence"/>
</dbReference>
<dbReference type="PANTHER" id="PTHR12835">
    <property type="entry name" value="BIOTIN PROTEIN LIGASE"/>
    <property type="match status" value="1"/>
</dbReference>
<dbReference type="GO" id="GO:0005737">
    <property type="term" value="C:cytoplasm"/>
    <property type="evidence" value="ECO:0007669"/>
    <property type="project" value="TreeGrafter"/>
</dbReference>
<evidence type="ECO:0000259" key="2">
    <source>
        <dbReference type="PROSITE" id="PS51733"/>
    </source>
</evidence>
<organism evidence="3 4">
    <name type="scientific">Tepidimonas taiwanensis</name>
    <dbReference type="NCBI Taxonomy" id="307486"/>
    <lineage>
        <taxon>Bacteria</taxon>
        <taxon>Pseudomonadati</taxon>
        <taxon>Pseudomonadota</taxon>
        <taxon>Betaproteobacteria</taxon>
        <taxon>Burkholderiales</taxon>
        <taxon>Tepidimonas</taxon>
    </lineage>
</organism>
<dbReference type="Pfam" id="PF03099">
    <property type="entry name" value="BPL_LplA_LipB"/>
    <property type="match status" value="1"/>
</dbReference>
<dbReference type="EC" id="6.3.4.15" evidence="3"/>
<dbReference type="EMBL" id="VJOM01000025">
    <property type="protein sequence ID" value="TSE30183.1"/>
    <property type="molecule type" value="Genomic_DNA"/>
</dbReference>
<dbReference type="OrthoDB" id="9807064at2"/>
<evidence type="ECO:0000313" key="3">
    <source>
        <dbReference type="EMBL" id="TSE30183.1"/>
    </source>
</evidence>
<reference evidence="3 4" key="1">
    <citation type="submission" date="2019-07" db="EMBL/GenBank/DDBJ databases">
        <title>Tepidimonas taiwanensis I1-1 draft genome.</title>
        <authorList>
            <person name="Da Costa M.S."/>
            <person name="Froufe H.J.C."/>
            <person name="Egas C."/>
            <person name="Albuquerque L."/>
        </authorList>
    </citation>
    <scope>NUCLEOTIDE SEQUENCE [LARGE SCALE GENOMIC DNA]</scope>
    <source>
        <strain evidence="3 4">I1-1</strain>
    </source>
</reference>
<dbReference type="GO" id="GO:0004077">
    <property type="term" value="F:biotin--[biotin carboxyl-carrier protein] ligase activity"/>
    <property type="evidence" value="ECO:0007669"/>
    <property type="project" value="UniProtKB-EC"/>
</dbReference>
<sequence>MSTPTLTDADTSAALAQLHAGAESLWQAAAPLWPGLSVEVVPVIDSTNAELMRRARARQTEPVVLAAVHQHAGRGRLGRPWVTLPGASLAFSIGAVLAPADWSGLSLAVGVAVAEALSSAVQLKWPNDLWWNGRKLGGILIETAPLDGATAEQRYAVIGIGLNLATPALPPDAPADALPPVGLREVANALGQPAPALGATWASVASAVLRALPAFEREGFAPWAARYAARDALRGRSVRLSEGGEGVADGVAPDGALRVRGAAGVRHVHQGEVSVRPC</sequence>